<dbReference type="InterPro" id="IPR011600">
    <property type="entry name" value="Pept_C14_caspase"/>
</dbReference>
<evidence type="ECO:0000313" key="4">
    <source>
        <dbReference type="Proteomes" id="UP001054252"/>
    </source>
</evidence>
<evidence type="ECO:0000256" key="1">
    <source>
        <dbReference type="ARBA" id="ARBA00009005"/>
    </source>
</evidence>
<dbReference type="PANTHER" id="PTHR48104">
    <property type="entry name" value="METACASPASE-4"/>
    <property type="match status" value="1"/>
</dbReference>
<evidence type="ECO:0000313" key="3">
    <source>
        <dbReference type="EMBL" id="GKV46067.1"/>
    </source>
</evidence>
<organism evidence="3 4">
    <name type="scientific">Rubroshorea leprosula</name>
    <dbReference type="NCBI Taxonomy" id="152421"/>
    <lineage>
        <taxon>Eukaryota</taxon>
        <taxon>Viridiplantae</taxon>
        <taxon>Streptophyta</taxon>
        <taxon>Embryophyta</taxon>
        <taxon>Tracheophyta</taxon>
        <taxon>Spermatophyta</taxon>
        <taxon>Magnoliopsida</taxon>
        <taxon>eudicotyledons</taxon>
        <taxon>Gunneridae</taxon>
        <taxon>Pentapetalae</taxon>
        <taxon>rosids</taxon>
        <taxon>malvids</taxon>
        <taxon>Malvales</taxon>
        <taxon>Dipterocarpaceae</taxon>
        <taxon>Rubroshorea</taxon>
    </lineage>
</organism>
<dbReference type="AlphaFoldDB" id="A0AAV5M9E4"/>
<keyword evidence="4" id="KW-1185">Reference proteome</keyword>
<sequence length="149" mass="16621">MLAMKNVLVKRFGFDDAHIKHLTDAPGSSVMPTSANIKAALDQIVYKDKVRDILFFHYSGHGTRIPSVKHGHPFRQDEDKLDSMFSKLDESILLNGFQANETFVNVSESEGRGKASRVFSNAVQMVLKENLGLLSNKEVVMMAKKVLQA</sequence>
<dbReference type="GO" id="GO:0005737">
    <property type="term" value="C:cytoplasm"/>
    <property type="evidence" value="ECO:0007669"/>
    <property type="project" value="TreeGrafter"/>
</dbReference>
<comment type="similarity">
    <text evidence="1">Belongs to the peptidase C14B family.</text>
</comment>
<dbReference type="GO" id="GO:0006508">
    <property type="term" value="P:proteolysis"/>
    <property type="evidence" value="ECO:0007669"/>
    <property type="project" value="InterPro"/>
</dbReference>
<gene>
    <name evidence="3" type="ORF">SLEP1_g53079</name>
</gene>
<evidence type="ECO:0000259" key="2">
    <source>
        <dbReference type="Pfam" id="PF00656"/>
    </source>
</evidence>
<proteinExistence type="inferred from homology"/>
<dbReference type="Gene3D" id="3.40.50.12660">
    <property type="match status" value="1"/>
</dbReference>
<protein>
    <recommendedName>
        <fullName evidence="2">Peptidase C14 caspase domain-containing protein</fullName>
    </recommendedName>
</protein>
<dbReference type="Pfam" id="PF00656">
    <property type="entry name" value="Peptidase_C14"/>
    <property type="match status" value="1"/>
</dbReference>
<reference evidence="3 4" key="1">
    <citation type="journal article" date="2021" name="Commun. Biol.">
        <title>The genome of Shorea leprosula (Dipterocarpaceae) highlights the ecological relevance of drought in aseasonal tropical rainforests.</title>
        <authorList>
            <person name="Ng K.K.S."/>
            <person name="Kobayashi M.J."/>
            <person name="Fawcett J.A."/>
            <person name="Hatakeyama M."/>
            <person name="Paape T."/>
            <person name="Ng C.H."/>
            <person name="Ang C.C."/>
            <person name="Tnah L.H."/>
            <person name="Lee C.T."/>
            <person name="Nishiyama T."/>
            <person name="Sese J."/>
            <person name="O'Brien M.J."/>
            <person name="Copetti D."/>
            <person name="Mohd Noor M.I."/>
            <person name="Ong R.C."/>
            <person name="Putra M."/>
            <person name="Sireger I.Z."/>
            <person name="Indrioko S."/>
            <person name="Kosugi Y."/>
            <person name="Izuno A."/>
            <person name="Isagi Y."/>
            <person name="Lee S.L."/>
            <person name="Shimizu K.K."/>
        </authorList>
    </citation>
    <scope>NUCLEOTIDE SEQUENCE [LARGE SCALE GENOMIC DNA]</scope>
    <source>
        <strain evidence="3">214</strain>
    </source>
</reference>
<accession>A0AAV5M9E4</accession>
<dbReference type="PANTHER" id="PTHR48104:SF7">
    <property type="entry name" value="METACASPASE-9"/>
    <property type="match status" value="1"/>
</dbReference>
<dbReference type="GO" id="GO:0004197">
    <property type="term" value="F:cysteine-type endopeptidase activity"/>
    <property type="evidence" value="ECO:0007669"/>
    <property type="project" value="InterPro"/>
</dbReference>
<comment type="caution">
    <text evidence="3">The sequence shown here is derived from an EMBL/GenBank/DDBJ whole genome shotgun (WGS) entry which is preliminary data.</text>
</comment>
<dbReference type="EMBL" id="BPVZ01000202">
    <property type="protein sequence ID" value="GKV46067.1"/>
    <property type="molecule type" value="Genomic_DNA"/>
</dbReference>
<feature type="domain" description="Peptidase C14 caspase" evidence="2">
    <location>
        <begin position="3"/>
        <end position="83"/>
    </location>
</feature>
<dbReference type="InterPro" id="IPR050452">
    <property type="entry name" value="Metacaspase"/>
</dbReference>
<name>A0AAV5M9E4_9ROSI</name>
<dbReference type="Proteomes" id="UP001054252">
    <property type="component" value="Unassembled WGS sequence"/>
</dbReference>